<protein>
    <submittedName>
        <fullName evidence="1">Uncharacterized protein</fullName>
    </submittedName>
</protein>
<accession>A0A0B7K783</accession>
<sequence length="178" mass="20603">MRVLQLRRPILPFSLIESEESVLRPNCAFHWAITVIPETTHGSDCDEYDATDSSEIDQKTWRMINPSMDWYFRVRSGVGLDHNPKTVGRIVIGSVSDEVSRADLKDLFEAIPLPVKNTHPQQNCVTWAMSAVQELQRKGWVQDFDIDQFKDWALCYADERLNTLDIRETIEVYPEPHI</sequence>
<proteinExistence type="predicted"/>
<name>A0A0B7K783_BIOOC</name>
<gene>
    <name evidence="1" type="ORF">BN869_000006634_1</name>
</gene>
<dbReference type="AlphaFoldDB" id="A0A0B7K783"/>
<organism evidence="1">
    <name type="scientific">Bionectria ochroleuca</name>
    <name type="common">Gliocladium roseum</name>
    <dbReference type="NCBI Taxonomy" id="29856"/>
    <lineage>
        <taxon>Eukaryota</taxon>
        <taxon>Fungi</taxon>
        <taxon>Dikarya</taxon>
        <taxon>Ascomycota</taxon>
        <taxon>Pezizomycotina</taxon>
        <taxon>Sordariomycetes</taxon>
        <taxon>Hypocreomycetidae</taxon>
        <taxon>Hypocreales</taxon>
        <taxon>Bionectriaceae</taxon>
        <taxon>Clonostachys</taxon>
    </lineage>
</organism>
<evidence type="ECO:0000313" key="1">
    <source>
        <dbReference type="EMBL" id="CEO50576.1"/>
    </source>
</evidence>
<dbReference type="EMBL" id="CDPU01000019">
    <property type="protein sequence ID" value="CEO50576.1"/>
    <property type="molecule type" value="Genomic_DNA"/>
</dbReference>
<dbReference type="Pfam" id="PF21858">
    <property type="entry name" value="DUF6914"/>
    <property type="match status" value="1"/>
</dbReference>
<dbReference type="InterPro" id="IPR054208">
    <property type="entry name" value="DUF6914"/>
</dbReference>
<reference evidence="1" key="1">
    <citation type="submission" date="2015-01" db="EMBL/GenBank/DDBJ databases">
        <authorList>
            <person name="Durling Mikael"/>
        </authorList>
    </citation>
    <scope>NUCLEOTIDE SEQUENCE</scope>
</reference>